<keyword evidence="2" id="KW-0645">Protease</keyword>
<keyword evidence="4" id="KW-0378">Hydrolase</keyword>
<dbReference type="Pfam" id="PF00240">
    <property type="entry name" value="ubiquitin"/>
    <property type="match status" value="1"/>
</dbReference>
<dbReference type="GO" id="GO:0003684">
    <property type="term" value="F:damaged DNA binding"/>
    <property type="evidence" value="ECO:0007669"/>
    <property type="project" value="InterPro"/>
</dbReference>
<evidence type="ECO:0000256" key="4">
    <source>
        <dbReference type="ARBA" id="ARBA00022801"/>
    </source>
</evidence>
<gene>
    <name evidence="6" type="ORF">MELLADRAFT_72358</name>
</gene>
<dbReference type="GeneID" id="18932084"/>
<dbReference type="InterPro" id="IPR000626">
    <property type="entry name" value="Ubiquitin-like_dom"/>
</dbReference>
<dbReference type="Proteomes" id="UP000001072">
    <property type="component" value="Unassembled WGS sequence"/>
</dbReference>
<evidence type="ECO:0000313" key="6">
    <source>
        <dbReference type="EMBL" id="EGG04533.1"/>
    </source>
</evidence>
<dbReference type="GO" id="GO:0043161">
    <property type="term" value="P:proteasome-mediated ubiquitin-dependent protein catabolic process"/>
    <property type="evidence" value="ECO:0007669"/>
    <property type="project" value="InterPro"/>
</dbReference>
<dbReference type="InterPro" id="IPR029071">
    <property type="entry name" value="Ubiquitin-like_domsf"/>
</dbReference>
<feature type="non-terminal residue" evidence="6">
    <location>
        <position position="212"/>
    </location>
</feature>
<dbReference type="GO" id="GO:0004190">
    <property type="term" value="F:aspartic-type endopeptidase activity"/>
    <property type="evidence" value="ECO:0007669"/>
    <property type="project" value="UniProtKB-KW"/>
</dbReference>
<evidence type="ECO:0000259" key="5">
    <source>
        <dbReference type="PROSITE" id="PS50053"/>
    </source>
</evidence>
<dbReference type="eggNOG" id="KOG0012">
    <property type="taxonomic scope" value="Eukaryota"/>
</dbReference>
<feature type="domain" description="Ubiquitin-like" evidence="5">
    <location>
        <begin position="1"/>
        <end position="72"/>
    </location>
</feature>
<dbReference type="GO" id="GO:0006289">
    <property type="term" value="P:nucleotide-excision repair"/>
    <property type="evidence" value="ECO:0007669"/>
    <property type="project" value="InterPro"/>
</dbReference>
<organism evidence="7">
    <name type="scientific">Melampsora larici-populina (strain 98AG31 / pathotype 3-4-7)</name>
    <name type="common">Poplar leaf rust fungus</name>
    <dbReference type="NCBI Taxonomy" id="747676"/>
    <lineage>
        <taxon>Eukaryota</taxon>
        <taxon>Fungi</taxon>
        <taxon>Dikarya</taxon>
        <taxon>Basidiomycota</taxon>
        <taxon>Pucciniomycotina</taxon>
        <taxon>Pucciniomycetes</taxon>
        <taxon>Pucciniales</taxon>
        <taxon>Melampsoraceae</taxon>
        <taxon>Melampsora</taxon>
    </lineage>
</organism>
<evidence type="ECO:0000256" key="2">
    <source>
        <dbReference type="ARBA" id="ARBA00022670"/>
    </source>
</evidence>
<evidence type="ECO:0000256" key="1">
    <source>
        <dbReference type="ARBA" id="ARBA00009136"/>
    </source>
</evidence>
<dbReference type="Gene3D" id="3.10.20.90">
    <property type="entry name" value="Phosphatidylinositol 3-kinase Catalytic Subunit, Chain A, domain 1"/>
    <property type="match status" value="1"/>
</dbReference>
<dbReference type="SUPFAM" id="SSF101238">
    <property type="entry name" value="XPC-binding domain"/>
    <property type="match status" value="1"/>
</dbReference>
<evidence type="ECO:0000256" key="3">
    <source>
        <dbReference type="ARBA" id="ARBA00022750"/>
    </source>
</evidence>
<evidence type="ECO:0000313" key="7">
    <source>
        <dbReference type="Proteomes" id="UP000001072"/>
    </source>
</evidence>
<protein>
    <recommendedName>
        <fullName evidence="5">Ubiquitin-like domain-containing protein</fullName>
    </recommendedName>
</protein>
<dbReference type="HOGENOM" id="CLU_020435_1_2_1"/>
<reference evidence="7" key="1">
    <citation type="journal article" date="2011" name="Proc. Natl. Acad. Sci. U.S.A.">
        <title>Obligate biotrophy features unraveled by the genomic analysis of rust fungi.</title>
        <authorList>
            <person name="Duplessis S."/>
            <person name="Cuomo C.A."/>
            <person name="Lin Y.-C."/>
            <person name="Aerts A."/>
            <person name="Tisserant E."/>
            <person name="Veneault-Fourrey C."/>
            <person name="Joly D.L."/>
            <person name="Hacquard S."/>
            <person name="Amselem J."/>
            <person name="Cantarel B.L."/>
            <person name="Chiu R."/>
            <person name="Coutinho P.M."/>
            <person name="Feau N."/>
            <person name="Field M."/>
            <person name="Frey P."/>
            <person name="Gelhaye E."/>
            <person name="Goldberg J."/>
            <person name="Grabherr M.G."/>
            <person name="Kodira C.D."/>
            <person name="Kohler A."/>
            <person name="Kuees U."/>
            <person name="Lindquist E.A."/>
            <person name="Lucas S.M."/>
            <person name="Mago R."/>
            <person name="Mauceli E."/>
            <person name="Morin E."/>
            <person name="Murat C."/>
            <person name="Pangilinan J.L."/>
            <person name="Park R."/>
            <person name="Pearson M."/>
            <person name="Quesneville H."/>
            <person name="Rouhier N."/>
            <person name="Sakthikumar S."/>
            <person name="Salamov A.A."/>
            <person name="Schmutz J."/>
            <person name="Selles B."/>
            <person name="Shapiro H."/>
            <person name="Tanguay P."/>
            <person name="Tuskan G.A."/>
            <person name="Henrissat B."/>
            <person name="Van de Peer Y."/>
            <person name="Rouze P."/>
            <person name="Ellis J.G."/>
            <person name="Dodds P.N."/>
            <person name="Schein J.E."/>
            <person name="Zhong S."/>
            <person name="Hamelin R.C."/>
            <person name="Grigoriev I.V."/>
            <person name="Szabo L.J."/>
            <person name="Martin F."/>
        </authorList>
    </citation>
    <scope>NUCLEOTIDE SEQUENCE [LARGE SCALE GENOMIC DNA]</scope>
    <source>
        <strain evidence="7">98AG31 / pathotype 3-4-7</strain>
    </source>
</reference>
<keyword evidence="7" id="KW-1185">Reference proteome</keyword>
<accession>F4RSW4</accession>
<dbReference type="RefSeq" id="XP_007412324.1">
    <property type="nucleotide sequence ID" value="XM_007412262.1"/>
</dbReference>
<keyword evidence="3" id="KW-0064">Aspartyl protease</keyword>
<dbReference type="PANTHER" id="PTHR12917">
    <property type="entry name" value="ASPARTYL PROTEASE DDI-RELATED"/>
    <property type="match status" value="1"/>
</dbReference>
<sequence>MRLTFIIDSVEEPFGIDLDPSITLEDLGALLEIELRIPTTEQQIFYNGKRLNQPTSSTLASCGITSDDMLELRRLTASSSQPSSTPAVAGGNIANDLDRMRLQILGDPALMAQLRASNPEMANAAETSPERFAQLMSNFQQQHQHAAVQRRQDEELLNSDPYDIEAQRRIEEHIRQERVWENMQHAIEFSPESFGRVTMLYVDVEVNGHPVK</sequence>
<dbReference type="VEuPathDB" id="FungiDB:MELLADRAFT_72358"/>
<dbReference type="KEGG" id="mlr:MELLADRAFT_72358"/>
<proteinExistence type="inferred from homology"/>
<dbReference type="InterPro" id="IPR033882">
    <property type="entry name" value="DDI1_N"/>
</dbReference>
<dbReference type="AlphaFoldDB" id="F4RSW4"/>
<dbReference type="OrthoDB" id="1047367at2759"/>
<dbReference type="SUPFAM" id="SSF54236">
    <property type="entry name" value="Ubiquitin-like"/>
    <property type="match status" value="1"/>
</dbReference>
<dbReference type="PANTHER" id="PTHR12917:SF1">
    <property type="entry name" value="AT13091P"/>
    <property type="match status" value="1"/>
</dbReference>
<name>F4RSW4_MELLP</name>
<comment type="similarity">
    <text evidence="1">Belongs to the DDI1 family.</text>
</comment>
<dbReference type="InParanoid" id="F4RSW4"/>
<dbReference type="EMBL" id="GL883118">
    <property type="protein sequence ID" value="EGG04533.1"/>
    <property type="molecule type" value="Genomic_DNA"/>
</dbReference>
<dbReference type="CDD" id="cd01796">
    <property type="entry name" value="Ubl_Ddi1_like"/>
    <property type="match status" value="1"/>
</dbReference>
<dbReference type="PROSITE" id="PS50053">
    <property type="entry name" value="UBIQUITIN_2"/>
    <property type="match status" value="1"/>
</dbReference>
<dbReference type="InterPro" id="IPR036353">
    <property type="entry name" value="XPC-bd_sf"/>
</dbReference>
<dbReference type="STRING" id="747676.F4RSW4"/>